<proteinExistence type="predicted"/>
<protein>
    <submittedName>
        <fullName evidence="2">Uncharacterized protein</fullName>
    </submittedName>
</protein>
<organism evidence="2 3">
    <name type="scientific">Acinetobacter radioresistens SK82</name>
    <dbReference type="NCBI Taxonomy" id="596318"/>
    <lineage>
        <taxon>Bacteria</taxon>
        <taxon>Pseudomonadati</taxon>
        <taxon>Pseudomonadota</taxon>
        <taxon>Gammaproteobacteria</taxon>
        <taxon>Moraxellales</taxon>
        <taxon>Moraxellaceae</taxon>
        <taxon>Acinetobacter</taxon>
    </lineage>
</organism>
<feature type="compositionally biased region" description="Basic and acidic residues" evidence="1">
    <location>
        <begin position="12"/>
        <end position="47"/>
    </location>
</feature>
<feature type="compositionally biased region" description="Polar residues" evidence="1">
    <location>
        <begin position="1"/>
        <end position="11"/>
    </location>
</feature>
<dbReference type="RefSeq" id="WP_005019096.1">
    <property type="nucleotide sequence ID" value="NZ_ACVR01000028.1"/>
</dbReference>
<accession>A0ABM9YPM8</accession>
<name>A0ABM9YPM8_ACIRA</name>
<dbReference type="Proteomes" id="UP000018419">
    <property type="component" value="Unassembled WGS sequence"/>
</dbReference>
<dbReference type="GeneID" id="56307346"/>
<feature type="region of interest" description="Disordered" evidence="1">
    <location>
        <begin position="1"/>
        <end position="47"/>
    </location>
</feature>
<reference evidence="2 3" key="1">
    <citation type="submission" date="2009-07" db="EMBL/GenBank/DDBJ databases">
        <authorList>
            <person name="Madupu R."/>
            <person name="Durkin A.S."/>
            <person name="Torralba M."/>
            <person name="Methe B."/>
            <person name="Sutton G.G."/>
            <person name="Strausberg R.L."/>
            <person name="Nelson K.E."/>
        </authorList>
    </citation>
    <scope>NUCLEOTIDE SEQUENCE [LARGE SCALE GENOMIC DNA]</scope>
    <source>
        <strain evidence="2 3">SK82</strain>
    </source>
</reference>
<evidence type="ECO:0000256" key="1">
    <source>
        <dbReference type="SAM" id="MobiDB-lite"/>
    </source>
</evidence>
<keyword evidence="3" id="KW-1185">Reference proteome</keyword>
<comment type="caution">
    <text evidence="2">The sequence shown here is derived from an EMBL/GenBank/DDBJ whole genome shotgun (WGS) entry which is preliminary data.</text>
</comment>
<gene>
    <name evidence="2" type="ORF">ACIRA0001_2160</name>
</gene>
<evidence type="ECO:0000313" key="2">
    <source>
        <dbReference type="EMBL" id="EET83001.1"/>
    </source>
</evidence>
<evidence type="ECO:0000313" key="3">
    <source>
        <dbReference type="Proteomes" id="UP000018419"/>
    </source>
</evidence>
<sequence length="47" mass="5514">MTTPNAANDNPHVQHTDNTHEKFSEKEEQQKEQQQKEIDKGIPQKQK</sequence>
<dbReference type="EMBL" id="ACVR01000028">
    <property type="protein sequence ID" value="EET83001.1"/>
    <property type="molecule type" value="Genomic_DNA"/>
</dbReference>